<dbReference type="KEGG" id="gbi:PG2T_13415"/>
<protein>
    <submittedName>
        <fullName evidence="3">Uncharacterized protein</fullName>
    </submittedName>
</protein>
<keyword evidence="4" id="KW-1185">Reference proteome</keyword>
<feature type="region of interest" description="Disordered" evidence="1">
    <location>
        <begin position="65"/>
        <end position="87"/>
    </location>
</feature>
<keyword evidence="2" id="KW-0732">Signal</keyword>
<evidence type="ECO:0000256" key="2">
    <source>
        <dbReference type="SAM" id="SignalP"/>
    </source>
</evidence>
<organism evidence="3 4">
    <name type="scientific">Immundisolibacter cernigliae</name>
    <dbReference type="NCBI Taxonomy" id="1810504"/>
    <lineage>
        <taxon>Bacteria</taxon>
        <taxon>Pseudomonadati</taxon>
        <taxon>Pseudomonadota</taxon>
        <taxon>Gammaproteobacteria</taxon>
        <taxon>Immundisolibacterales</taxon>
        <taxon>Immundisolibacteraceae</taxon>
        <taxon>Immundisolibacter</taxon>
    </lineage>
</organism>
<feature type="chain" id="PRO_5008533043" evidence="2">
    <location>
        <begin position="22"/>
        <end position="98"/>
    </location>
</feature>
<reference evidence="4" key="1">
    <citation type="submission" date="2016-03" db="EMBL/GenBank/DDBJ databases">
        <title>Complete genome sequence of Solimmundus cernigliae, representing a novel lineage of polycyclic aromatic hydrocarbon degraders within the Gammaproteobacteria.</title>
        <authorList>
            <person name="Singleton D.R."/>
            <person name="Dickey A.N."/>
            <person name="Scholl E.H."/>
            <person name="Wright F.A."/>
            <person name="Aitken M.D."/>
        </authorList>
    </citation>
    <scope>NUCLEOTIDE SEQUENCE [LARGE SCALE GENOMIC DNA]</scope>
    <source>
        <strain evidence="4">TR3.2</strain>
    </source>
</reference>
<dbReference type="AlphaFoldDB" id="A0A1B1YW71"/>
<gene>
    <name evidence="3" type="ORF">PG2T_13415</name>
</gene>
<evidence type="ECO:0000256" key="1">
    <source>
        <dbReference type="SAM" id="MobiDB-lite"/>
    </source>
</evidence>
<sequence length="98" mass="10345">MRGMYGASLALIGLFSTPLRAHDCVTTGHYANCNDGTSYTYQGGAMVGSDGTTVIRTPDGVYVGHQHPQGVRPPVRDPRLGNEAHPGCKTVKGREVCG</sequence>
<dbReference type="InParanoid" id="A0A1B1YW71"/>
<dbReference type="Proteomes" id="UP000092952">
    <property type="component" value="Chromosome"/>
</dbReference>
<evidence type="ECO:0000313" key="4">
    <source>
        <dbReference type="Proteomes" id="UP000092952"/>
    </source>
</evidence>
<proteinExistence type="predicted"/>
<name>A0A1B1YW71_9GAMM</name>
<feature type="signal peptide" evidence="2">
    <location>
        <begin position="1"/>
        <end position="21"/>
    </location>
</feature>
<dbReference type="EMBL" id="CP014671">
    <property type="protein sequence ID" value="ANX05075.1"/>
    <property type="molecule type" value="Genomic_DNA"/>
</dbReference>
<evidence type="ECO:0000313" key="3">
    <source>
        <dbReference type="EMBL" id="ANX05075.1"/>
    </source>
</evidence>
<dbReference type="RefSeq" id="WP_068806531.1">
    <property type="nucleotide sequence ID" value="NZ_CP014671.1"/>
</dbReference>
<accession>A0A1B1YW71</accession>